<dbReference type="Proteomes" id="UP000034166">
    <property type="component" value="Unassembled WGS sequence"/>
</dbReference>
<sequence length="79" mass="9120">MTLEQRKLDVTDRIVGKLNNGEIQLYLEDEKVGTITLPQGSTFQLEHHFETNQQRIFQHVSVPAKSEPRYTDCDEGGWC</sequence>
<evidence type="ECO:0000313" key="2">
    <source>
        <dbReference type="Proteomes" id="UP000034166"/>
    </source>
</evidence>
<proteinExistence type="predicted"/>
<dbReference type="EMBL" id="LAYY01000003">
    <property type="protein sequence ID" value="KKK39364.1"/>
    <property type="molecule type" value="Genomic_DNA"/>
</dbReference>
<name>A0A0M2SXS9_9BACI</name>
<gene>
    <name evidence="1" type="ORF">WQ57_03805</name>
</gene>
<keyword evidence="2" id="KW-1185">Reference proteome</keyword>
<dbReference type="InterPro" id="IPR020140">
    <property type="entry name" value="Uncharacterised_YusG"/>
</dbReference>
<dbReference type="PATRIC" id="fig|1408103.3.peg.858"/>
<evidence type="ECO:0000313" key="1">
    <source>
        <dbReference type="EMBL" id="KKK39364.1"/>
    </source>
</evidence>
<reference evidence="1 2" key="1">
    <citation type="submission" date="2015-04" db="EMBL/GenBank/DDBJ databases">
        <title>Taxonomic description and genome sequence of Bacillus campisalis sp. nov., a novel member of the genus Bacillus isolated from solar saltern.</title>
        <authorList>
            <person name="Mathan Kumar R."/>
            <person name="Kaur G."/>
            <person name="Kumar A."/>
            <person name="Singh N.K."/>
            <person name="Kaur N."/>
            <person name="Kumar N."/>
            <person name="Mayilraj S."/>
        </authorList>
    </citation>
    <scope>NUCLEOTIDE SEQUENCE [LARGE SCALE GENOMIC DNA]</scope>
    <source>
        <strain evidence="1 2">SA2-6</strain>
    </source>
</reference>
<accession>A0A0M2SXS9</accession>
<dbReference type="Pfam" id="PF10830">
    <property type="entry name" value="DUF2553"/>
    <property type="match status" value="1"/>
</dbReference>
<organism evidence="1 2">
    <name type="scientific">Mesobacillus campisalis</name>
    <dbReference type="NCBI Taxonomy" id="1408103"/>
    <lineage>
        <taxon>Bacteria</taxon>
        <taxon>Bacillati</taxon>
        <taxon>Bacillota</taxon>
        <taxon>Bacilli</taxon>
        <taxon>Bacillales</taxon>
        <taxon>Bacillaceae</taxon>
        <taxon>Mesobacillus</taxon>
    </lineage>
</organism>
<dbReference type="RefSeq" id="WP_046522399.1">
    <property type="nucleotide sequence ID" value="NZ_LAYY01000003.1"/>
</dbReference>
<comment type="caution">
    <text evidence="1">The sequence shown here is derived from an EMBL/GenBank/DDBJ whole genome shotgun (WGS) entry which is preliminary data.</text>
</comment>
<protein>
    <recommendedName>
        <fullName evidence="3">DUF2553 domain-containing protein</fullName>
    </recommendedName>
</protein>
<dbReference type="AlphaFoldDB" id="A0A0M2SXS9"/>
<dbReference type="OrthoDB" id="2876840at2"/>
<evidence type="ECO:0008006" key="3">
    <source>
        <dbReference type="Google" id="ProtNLM"/>
    </source>
</evidence>